<comment type="function">
    <text evidence="1 14">Converts 2,5-diamino-6-(ribosylamino)-4(3h)-pyrimidinone 5'-phosphate into 5-amino-6-(ribosylamino)-2,4(1h,3h)-pyrimidinedione 5'-phosphate.</text>
</comment>
<dbReference type="InterPro" id="IPR002734">
    <property type="entry name" value="RibDG_C"/>
</dbReference>
<dbReference type="CDD" id="cd01284">
    <property type="entry name" value="Riboflavin_deaminase-reductase"/>
    <property type="match status" value="1"/>
</dbReference>
<dbReference type="EMBL" id="ADVG01000004">
    <property type="protein sequence ID" value="EFH80798.1"/>
    <property type="molecule type" value="Genomic_DNA"/>
</dbReference>
<evidence type="ECO:0000313" key="20">
    <source>
        <dbReference type="Proteomes" id="UP000004508"/>
    </source>
</evidence>
<evidence type="ECO:0000256" key="7">
    <source>
        <dbReference type="ARBA" id="ARBA00022723"/>
    </source>
</evidence>
<gene>
    <name evidence="19" type="ORF">Krac_1420</name>
</gene>
<sequence length="383" mass="40548">MSDLEFMQQAIACAHSVEGHTSPRPAVGAVIVRDNRVIGRGATSPPYGPHAEIHALNEAGATAASGADLYTTLEPCCIAIHTPPCTKAIIAAGIRRVIIGALDPNPRVSGRGVAQLREAGINVVTGIAQQETSALIRPFATYITQGRPYVTAKWAMTLDGKLATHTGDAHWISGPAARTWVHQLRDRVDAIMIGAGTAHADNPLLTVRLTEAQRVHKRTPRQDPLRIVLSSYGKLGSHLHLLQEQLAPGTCVMVSETSSLQQREDLRQRGVQVIEVPANKTGQVDLVAALNILAQKGIMHLLLEGGSNLLGTAFGHNLIDHVAAFIAPKLIGGAGSPSPIGGSGLAVMQHALRLQGVSIQTIDEDLLIEGEIPHIVEQTTTGN</sequence>
<dbReference type="Proteomes" id="UP000004508">
    <property type="component" value="Unassembled WGS sequence"/>
</dbReference>
<dbReference type="PANTHER" id="PTHR38011">
    <property type="entry name" value="DIHYDROFOLATE REDUCTASE FAMILY PROTEIN (AFU_ORTHOLOGUE AFUA_8G06820)"/>
    <property type="match status" value="1"/>
</dbReference>
<dbReference type="EC" id="3.5.4.26" evidence="14"/>
<dbReference type="STRING" id="485913.Krac_1420"/>
<accession>D6U1E7</accession>
<feature type="binding site" evidence="17">
    <location>
        <position position="85"/>
    </location>
    <ligand>
        <name>Zn(2+)</name>
        <dbReference type="ChEBI" id="CHEBI:29105"/>
        <note>catalytic</note>
    </ligand>
</feature>
<evidence type="ECO:0000256" key="11">
    <source>
        <dbReference type="ARBA" id="ARBA00023268"/>
    </source>
</evidence>
<dbReference type="PROSITE" id="PS51747">
    <property type="entry name" value="CYT_DCMP_DEAMINASES_2"/>
    <property type="match status" value="1"/>
</dbReference>
<dbReference type="eggNOG" id="COG0117">
    <property type="taxonomic scope" value="Bacteria"/>
</dbReference>
<dbReference type="InterPro" id="IPR016193">
    <property type="entry name" value="Cytidine_deaminase-like"/>
</dbReference>
<feature type="binding site" evidence="17">
    <location>
        <position position="76"/>
    </location>
    <ligand>
        <name>Zn(2+)</name>
        <dbReference type="ChEBI" id="CHEBI:29105"/>
        <note>catalytic</note>
    </ligand>
</feature>
<comment type="cofactor">
    <cofactor evidence="14 17">
        <name>Zn(2+)</name>
        <dbReference type="ChEBI" id="CHEBI:29105"/>
    </cofactor>
    <text evidence="14 17">Binds 1 zinc ion.</text>
</comment>
<evidence type="ECO:0000256" key="1">
    <source>
        <dbReference type="ARBA" id="ARBA00002151"/>
    </source>
</evidence>
<comment type="catalytic activity">
    <reaction evidence="12 14">
        <text>5-amino-6-(5-phospho-D-ribitylamino)uracil + NADP(+) = 5-amino-6-(5-phospho-D-ribosylamino)uracil + NADPH + H(+)</text>
        <dbReference type="Rhea" id="RHEA:17845"/>
        <dbReference type="ChEBI" id="CHEBI:15378"/>
        <dbReference type="ChEBI" id="CHEBI:57783"/>
        <dbReference type="ChEBI" id="CHEBI:58349"/>
        <dbReference type="ChEBI" id="CHEBI:58421"/>
        <dbReference type="ChEBI" id="CHEBI:58453"/>
        <dbReference type="EC" id="1.1.1.193"/>
    </reaction>
</comment>
<comment type="caution">
    <text evidence="19">The sequence shown here is derived from an EMBL/GenBank/DDBJ whole genome shotgun (WGS) entry which is preliminary data.</text>
</comment>
<dbReference type="InterPro" id="IPR050765">
    <property type="entry name" value="Riboflavin_Biosynth_HTPR"/>
</dbReference>
<dbReference type="GO" id="GO:0008703">
    <property type="term" value="F:5-amino-6-(5-phosphoribosylamino)uracil reductase activity"/>
    <property type="evidence" value="ECO:0007669"/>
    <property type="project" value="UniProtKB-EC"/>
</dbReference>
<comment type="pathway">
    <text evidence="2 14">Cofactor biosynthesis; riboflavin biosynthesis; 5-amino-6-(D-ribitylamino)uracil from GTP: step 2/4.</text>
</comment>
<dbReference type="PROSITE" id="PS00903">
    <property type="entry name" value="CYT_DCMP_DEAMINASES_1"/>
    <property type="match status" value="1"/>
</dbReference>
<dbReference type="InterPro" id="IPR002125">
    <property type="entry name" value="CMP_dCMP_dom"/>
</dbReference>
<feature type="binding site" evidence="16">
    <location>
        <position position="197"/>
    </location>
    <ligand>
        <name>NADP(+)</name>
        <dbReference type="ChEBI" id="CHEBI:58349"/>
    </ligand>
</feature>
<dbReference type="InterPro" id="IPR011549">
    <property type="entry name" value="RibD_C"/>
</dbReference>
<keyword evidence="20" id="KW-1185">Reference proteome</keyword>
<evidence type="ECO:0000256" key="13">
    <source>
        <dbReference type="ARBA" id="ARBA00049886"/>
    </source>
</evidence>
<dbReference type="PIRSF" id="PIRSF006769">
    <property type="entry name" value="RibD"/>
    <property type="match status" value="1"/>
</dbReference>
<dbReference type="GO" id="GO:0008835">
    <property type="term" value="F:diaminohydroxyphosphoribosylaminopyrimidine deaminase activity"/>
    <property type="evidence" value="ECO:0007669"/>
    <property type="project" value="UniProtKB-EC"/>
</dbReference>
<evidence type="ECO:0000256" key="3">
    <source>
        <dbReference type="ARBA" id="ARBA00004910"/>
    </source>
</evidence>
<feature type="binding site" evidence="16">
    <location>
        <position position="231"/>
    </location>
    <ligand>
        <name>NADP(+)</name>
        <dbReference type="ChEBI" id="CHEBI:58349"/>
    </ligand>
</feature>
<reference evidence="19 20" key="1">
    <citation type="journal article" date="2011" name="Stand. Genomic Sci.">
        <title>Non-contiguous finished genome sequence and contextual data of the filamentous soil bacterium Ktedonobacter racemifer type strain (SOSP1-21).</title>
        <authorList>
            <person name="Chang Y.J."/>
            <person name="Land M."/>
            <person name="Hauser L."/>
            <person name="Chertkov O."/>
            <person name="Del Rio T.G."/>
            <person name="Nolan M."/>
            <person name="Copeland A."/>
            <person name="Tice H."/>
            <person name="Cheng J.F."/>
            <person name="Lucas S."/>
            <person name="Han C."/>
            <person name="Goodwin L."/>
            <person name="Pitluck S."/>
            <person name="Ivanova N."/>
            <person name="Ovchinikova G."/>
            <person name="Pati A."/>
            <person name="Chen A."/>
            <person name="Palaniappan K."/>
            <person name="Mavromatis K."/>
            <person name="Liolios K."/>
            <person name="Brettin T."/>
            <person name="Fiebig A."/>
            <person name="Rohde M."/>
            <person name="Abt B."/>
            <person name="Goker M."/>
            <person name="Detter J.C."/>
            <person name="Woyke T."/>
            <person name="Bristow J."/>
            <person name="Eisen J.A."/>
            <person name="Markowitz V."/>
            <person name="Hugenholtz P."/>
            <person name="Kyrpides N.C."/>
            <person name="Klenk H.P."/>
            <person name="Lapidus A."/>
        </authorList>
    </citation>
    <scope>NUCLEOTIDE SEQUENCE [LARGE SCALE GENOMIC DNA]</scope>
    <source>
        <strain evidence="20">DSM 44963</strain>
    </source>
</reference>
<evidence type="ECO:0000256" key="9">
    <source>
        <dbReference type="ARBA" id="ARBA00022857"/>
    </source>
</evidence>
<feature type="binding site" evidence="16">
    <location>
        <position position="208"/>
    </location>
    <ligand>
        <name>substrate</name>
    </ligand>
</feature>
<feature type="binding site" evidence="16">
    <location>
        <position position="304"/>
    </location>
    <ligand>
        <name>substrate</name>
    </ligand>
</feature>
<feature type="active site" description="Proton donor" evidence="15">
    <location>
        <position position="52"/>
    </location>
</feature>
<dbReference type="FunCoup" id="D6U1E7">
    <property type="interactions" value="566"/>
</dbReference>
<keyword evidence="9 14" id="KW-0521">NADP</keyword>
<evidence type="ECO:0000256" key="14">
    <source>
        <dbReference type="PIRNR" id="PIRNR006769"/>
    </source>
</evidence>
<comment type="catalytic activity">
    <reaction evidence="13 14">
        <text>2,5-diamino-6-hydroxy-4-(5-phosphoribosylamino)-pyrimidine + H2O + H(+) = 5-amino-6-(5-phospho-D-ribosylamino)uracil + NH4(+)</text>
        <dbReference type="Rhea" id="RHEA:21868"/>
        <dbReference type="ChEBI" id="CHEBI:15377"/>
        <dbReference type="ChEBI" id="CHEBI:15378"/>
        <dbReference type="ChEBI" id="CHEBI:28938"/>
        <dbReference type="ChEBI" id="CHEBI:58453"/>
        <dbReference type="ChEBI" id="CHEBI:58614"/>
        <dbReference type="EC" id="3.5.4.26"/>
    </reaction>
</comment>
<dbReference type="PANTHER" id="PTHR38011:SF7">
    <property type="entry name" value="2,5-DIAMINO-6-RIBOSYLAMINO-4(3H)-PYRIMIDINONE 5'-PHOSPHATE REDUCTASE"/>
    <property type="match status" value="1"/>
</dbReference>
<feature type="domain" description="CMP/dCMP-type deaminase" evidence="18">
    <location>
        <begin position="1"/>
        <end position="124"/>
    </location>
</feature>
<dbReference type="InterPro" id="IPR016192">
    <property type="entry name" value="APOBEC/CMP_deaminase_Zn-bd"/>
</dbReference>
<feature type="binding site" evidence="16">
    <location>
        <position position="185"/>
    </location>
    <ligand>
        <name>substrate</name>
    </ligand>
</feature>
<dbReference type="Gene3D" id="3.40.430.10">
    <property type="entry name" value="Dihydrofolate Reductase, subunit A"/>
    <property type="match status" value="1"/>
</dbReference>
<comment type="similarity">
    <text evidence="5 14">In the C-terminal section; belongs to the HTP reductase family.</text>
</comment>
<dbReference type="RefSeq" id="WP_007917782.1">
    <property type="nucleotide sequence ID" value="NZ_ADVG01000004.1"/>
</dbReference>
<keyword evidence="10 14" id="KW-0560">Oxidoreductase</keyword>
<evidence type="ECO:0000256" key="8">
    <source>
        <dbReference type="ARBA" id="ARBA00022833"/>
    </source>
</evidence>
<name>D6U1E7_KTERA</name>
<dbReference type="GO" id="GO:0008270">
    <property type="term" value="F:zinc ion binding"/>
    <property type="evidence" value="ECO:0007669"/>
    <property type="project" value="InterPro"/>
</dbReference>
<dbReference type="InParanoid" id="D6U1E7"/>
<dbReference type="SUPFAM" id="SSF53597">
    <property type="entry name" value="Dihydrofolate reductase-like"/>
    <property type="match status" value="1"/>
</dbReference>
<evidence type="ECO:0000256" key="12">
    <source>
        <dbReference type="ARBA" id="ARBA00049861"/>
    </source>
</evidence>
<evidence type="ECO:0000256" key="2">
    <source>
        <dbReference type="ARBA" id="ARBA00004882"/>
    </source>
</evidence>
<comment type="similarity">
    <text evidence="4 14">In the N-terminal section; belongs to the cytidine and deoxycytidylate deaminase family.</text>
</comment>
<dbReference type="Pfam" id="PF00383">
    <property type="entry name" value="dCMP_cyt_deam_1"/>
    <property type="match status" value="1"/>
</dbReference>
<dbReference type="InterPro" id="IPR024072">
    <property type="entry name" value="DHFR-like_dom_sf"/>
</dbReference>
<comment type="pathway">
    <text evidence="3 14">Cofactor biosynthesis; riboflavin biosynthesis; 5-amino-6-(D-ribitylamino)uracil from GTP: step 3/4.</text>
</comment>
<evidence type="ECO:0000256" key="17">
    <source>
        <dbReference type="PIRSR" id="PIRSR006769-3"/>
    </source>
</evidence>
<keyword evidence="11" id="KW-0511">Multifunctional enzyme</keyword>
<evidence type="ECO:0000256" key="15">
    <source>
        <dbReference type="PIRSR" id="PIRSR006769-1"/>
    </source>
</evidence>
<evidence type="ECO:0000313" key="19">
    <source>
        <dbReference type="EMBL" id="EFH80798.1"/>
    </source>
</evidence>
<keyword evidence="7 14" id="KW-0479">Metal-binding</keyword>
<dbReference type="AlphaFoldDB" id="D6U1E7"/>
<dbReference type="GO" id="GO:0050661">
    <property type="term" value="F:NADP binding"/>
    <property type="evidence" value="ECO:0007669"/>
    <property type="project" value="InterPro"/>
</dbReference>
<dbReference type="Gene3D" id="3.40.140.10">
    <property type="entry name" value="Cytidine Deaminase, domain 2"/>
    <property type="match status" value="1"/>
</dbReference>
<evidence type="ECO:0000256" key="6">
    <source>
        <dbReference type="ARBA" id="ARBA00022619"/>
    </source>
</evidence>
<feature type="binding site" evidence="16">
    <location>
        <position position="155"/>
    </location>
    <ligand>
        <name>NADP(+)</name>
        <dbReference type="ChEBI" id="CHEBI:58349"/>
    </ligand>
</feature>
<feature type="binding site" evidence="16">
    <location>
        <position position="205"/>
    </location>
    <ligand>
        <name>substrate</name>
    </ligand>
</feature>
<proteinExistence type="inferred from homology"/>
<feature type="binding site" evidence="16">
    <location>
        <position position="201"/>
    </location>
    <ligand>
        <name>NADP(+)</name>
        <dbReference type="ChEBI" id="CHEBI:58349"/>
    </ligand>
</feature>
<evidence type="ECO:0000256" key="16">
    <source>
        <dbReference type="PIRSR" id="PIRSR006769-2"/>
    </source>
</evidence>
<dbReference type="SUPFAM" id="SSF53927">
    <property type="entry name" value="Cytidine deaminase-like"/>
    <property type="match status" value="1"/>
</dbReference>
<dbReference type="OrthoDB" id="9800865at2"/>
<organism evidence="19 20">
    <name type="scientific">Ktedonobacter racemifer DSM 44963</name>
    <dbReference type="NCBI Taxonomy" id="485913"/>
    <lineage>
        <taxon>Bacteria</taxon>
        <taxon>Bacillati</taxon>
        <taxon>Chloroflexota</taxon>
        <taxon>Ktedonobacteria</taxon>
        <taxon>Ktedonobacterales</taxon>
        <taxon>Ktedonobacteraceae</taxon>
        <taxon>Ktedonobacter</taxon>
    </lineage>
</organism>
<dbReference type="NCBIfam" id="TIGR00227">
    <property type="entry name" value="ribD_Cterm"/>
    <property type="match status" value="1"/>
</dbReference>
<dbReference type="Pfam" id="PF01872">
    <property type="entry name" value="RibD_C"/>
    <property type="match status" value="1"/>
</dbReference>
<evidence type="ECO:0000256" key="5">
    <source>
        <dbReference type="ARBA" id="ARBA00007417"/>
    </source>
</evidence>
<dbReference type="UniPathway" id="UPA00275">
    <property type="reaction ID" value="UER00401"/>
</dbReference>
<keyword evidence="8 14" id="KW-0862">Zinc</keyword>
<evidence type="ECO:0000256" key="10">
    <source>
        <dbReference type="ARBA" id="ARBA00023002"/>
    </source>
</evidence>
<evidence type="ECO:0000259" key="18">
    <source>
        <dbReference type="PROSITE" id="PS51747"/>
    </source>
</evidence>
<evidence type="ECO:0000256" key="4">
    <source>
        <dbReference type="ARBA" id="ARBA00005259"/>
    </source>
</evidence>
<dbReference type="GO" id="GO:0009231">
    <property type="term" value="P:riboflavin biosynthetic process"/>
    <property type="evidence" value="ECO:0007669"/>
    <property type="project" value="UniProtKB-UniPathway"/>
</dbReference>
<dbReference type="InterPro" id="IPR004794">
    <property type="entry name" value="Eubact_RibD"/>
</dbReference>
<dbReference type="EC" id="1.1.1.193" evidence="14"/>
<feature type="binding site" evidence="16">
    <location>
        <position position="171"/>
    </location>
    <ligand>
        <name>NADP(+)</name>
        <dbReference type="ChEBI" id="CHEBI:58349"/>
    </ligand>
</feature>
<dbReference type="NCBIfam" id="TIGR00326">
    <property type="entry name" value="eubact_ribD"/>
    <property type="match status" value="1"/>
</dbReference>
<feature type="binding site" evidence="17">
    <location>
        <position position="50"/>
    </location>
    <ligand>
        <name>Zn(2+)</name>
        <dbReference type="ChEBI" id="CHEBI:29105"/>
        <note>catalytic</note>
    </ligand>
</feature>
<keyword evidence="6 14" id="KW-0686">Riboflavin biosynthesis</keyword>
<keyword evidence="14 19" id="KW-0378">Hydrolase</keyword>
<protein>
    <recommendedName>
        <fullName evidence="14">Riboflavin biosynthesis protein RibD</fullName>
    </recommendedName>
    <domain>
        <recommendedName>
            <fullName evidence="14">Diaminohydroxyphosphoribosylaminopyrimidine deaminase</fullName>
            <shortName evidence="14">DRAP deaminase</shortName>
            <ecNumber evidence="14">3.5.4.26</ecNumber>
        </recommendedName>
        <alternativeName>
            <fullName evidence="14">Riboflavin-specific deaminase</fullName>
        </alternativeName>
    </domain>
    <domain>
        <recommendedName>
            <fullName evidence="14">5-amino-6-(5-phosphoribosylamino)uracil reductase</fullName>
            <ecNumber evidence="14">1.1.1.193</ecNumber>
        </recommendedName>
        <alternativeName>
            <fullName evidence="14">HTP reductase</fullName>
        </alternativeName>
    </domain>
</protein>
<dbReference type="eggNOG" id="COG1985">
    <property type="taxonomic scope" value="Bacteria"/>
</dbReference>